<keyword evidence="4 14" id="KW-0436">Ligase</keyword>
<dbReference type="Pfam" id="PF00587">
    <property type="entry name" value="tRNA-synt_2b"/>
    <property type="match status" value="1"/>
</dbReference>
<evidence type="ECO:0000256" key="1">
    <source>
        <dbReference type="ARBA" id="ARBA00008226"/>
    </source>
</evidence>
<evidence type="ECO:0000256" key="12">
    <source>
        <dbReference type="NCBIfam" id="TIGR00418"/>
    </source>
</evidence>
<dbReference type="CDD" id="cd00771">
    <property type="entry name" value="ThrRS_core"/>
    <property type="match status" value="1"/>
</dbReference>
<keyword evidence="9" id="KW-0648">Protein biosynthesis</keyword>
<keyword evidence="6" id="KW-0547">Nucleotide-binding</keyword>
<evidence type="ECO:0000256" key="5">
    <source>
        <dbReference type="ARBA" id="ARBA00022723"/>
    </source>
</evidence>
<keyword evidence="3" id="KW-0963">Cytoplasm</keyword>
<accession>A0AAX4HU53</accession>
<evidence type="ECO:0000313" key="14">
    <source>
        <dbReference type="EMBL" id="WPU66717.1"/>
    </source>
</evidence>
<dbReference type="InterPro" id="IPR045864">
    <property type="entry name" value="aa-tRNA-synth_II/BPL/LPL"/>
</dbReference>
<dbReference type="InterPro" id="IPR004154">
    <property type="entry name" value="Anticodon-bd"/>
</dbReference>
<dbReference type="InterPro" id="IPR006195">
    <property type="entry name" value="aa-tRNA-synth_II"/>
</dbReference>
<dbReference type="InterPro" id="IPR033728">
    <property type="entry name" value="ThrRS_core"/>
</dbReference>
<dbReference type="NCBIfam" id="TIGR00418">
    <property type="entry name" value="thrS"/>
    <property type="match status" value="1"/>
</dbReference>
<dbReference type="SUPFAM" id="SSF55681">
    <property type="entry name" value="Class II aaRS and biotin synthetases"/>
    <property type="match status" value="1"/>
</dbReference>
<dbReference type="EC" id="6.1.1.3" evidence="2 12"/>
<dbReference type="Pfam" id="PF03129">
    <property type="entry name" value="HGTP_anticodon"/>
    <property type="match status" value="1"/>
</dbReference>
<protein>
    <recommendedName>
        <fullName evidence="2 12">Threonine--tRNA ligase</fullName>
        <ecNumber evidence="2 12">6.1.1.3</ecNumber>
    </recommendedName>
</protein>
<keyword evidence="15" id="KW-1185">Reference proteome</keyword>
<gene>
    <name evidence="14" type="primary">thrS</name>
    <name evidence="14" type="ORF">SOO65_08155</name>
</gene>
<evidence type="ECO:0000256" key="9">
    <source>
        <dbReference type="ARBA" id="ARBA00022917"/>
    </source>
</evidence>
<keyword evidence="7" id="KW-0862">Zinc</keyword>
<sequence length="395" mass="46267">MMNEFDHRVLGAKYDLFSFFEEGPGFPVWHEKGLRIKNALIEFWRKLHAESGYVEIQSPIMLDKELWKRSGHCDYFEENMYFSSVDKRDFAIKPMNCPGAILVFNQKKRSHAELPLRICELGHVHRHENSGSLHGLMRVRSFVQDDAHIFCNRNQLLQEIKDVIRLIEKIMNQCGLKDYHFELSLRGGEKEYLGSDEDWAMAEGKLEEALRDLNYSVKKNPGEAKFYGPSLDLHLKDVHGRSWQCSSVQLDFNLPKRFNVHYFDEKGERQVPYMLHRAIYGSLERFIGILLENYGKDLPFWFHPVQYKILNIAEESREYSLRVASVLRNKGFKVELDLSDRPLKEKIRRAHDELIHSLIIIGKKEMESGNIVMRSLKGEDQKVIALNALQFDDFS</sequence>
<evidence type="ECO:0000256" key="3">
    <source>
        <dbReference type="ARBA" id="ARBA00022490"/>
    </source>
</evidence>
<evidence type="ECO:0000256" key="11">
    <source>
        <dbReference type="ARBA" id="ARBA00049515"/>
    </source>
</evidence>
<dbReference type="EMBL" id="CP139487">
    <property type="protein sequence ID" value="WPU66717.1"/>
    <property type="molecule type" value="Genomic_DNA"/>
</dbReference>
<dbReference type="PRINTS" id="PR01047">
    <property type="entry name" value="TRNASYNTHTHR"/>
</dbReference>
<dbReference type="GO" id="GO:0004829">
    <property type="term" value="F:threonine-tRNA ligase activity"/>
    <property type="evidence" value="ECO:0007669"/>
    <property type="project" value="UniProtKB-UniRule"/>
</dbReference>
<dbReference type="InterPro" id="IPR002320">
    <property type="entry name" value="Thr-tRNA-ligase_IIa"/>
</dbReference>
<dbReference type="FunFam" id="3.30.930.10:FF:000002">
    <property type="entry name" value="Threonine--tRNA ligase"/>
    <property type="match status" value="1"/>
</dbReference>
<evidence type="ECO:0000256" key="7">
    <source>
        <dbReference type="ARBA" id="ARBA00022833"/>
    </source>
</evidence>
<dbReference type="PANTHER" id="PTHR11451:SF44">
    <property type="entry name" value="THREONINE--TRNA LIGASE, CHLOROPLASTIC_MITOCHONDRIAL 2"/>
    <property type="match status" value="1"/>
</dbReference>
<evidence type="ECO:0000256" key="10">
    <source>
        <dbReference type="ARBA" id="ARBA00023146"/>
    </source>
</evidence>
<dbReference type="PANTHER" id="PTHR11451">
    <property type="entry name" value="THREONINE-TRNA LIGASE"/>
    <property type="match status" value="1"/>
</dbReference>
<evidence type="ECO:0000313" key="15">
    <source>
        <dbReference type="Proteomes" id="UP001324634"/>
    </source>
</evidence>
<dbReference type="GO" id="GO:0005524">
    <property type="term" value="F:ATP binding"/>
    <property type="evidence" value="ECO:0007669"/>
    <property type="project" value="UniProtKB-KW"/>
</dbReference>
<evidence type="ECO:0000256" key="4">
    <source>
        <dbReference type="ARBA" id="ARBA00022598"/>
    </source>
</evidence>
<proteinExistence type="inferred from homology"/>
<dbReference type="InterPro" id="IPR002314">
    <property type="entry name" value="aa-tRNA-synt_IIb"/>
</dbReference>
<comment type="catalytic activity">
    <reaction evidence="11">
        <text>tRNA(Thr) + L-threonine + ATP = L-threonyl-tRNA(Thr) + AMP + diphosphate + H(+)</text>
        <dbReference type="Rhea" id="RHEA:24624"/>
        <dbReference type="Rhea" id="RHEA-COMP:9670"/>
        <dbReference type="Rhea" id="RHEA-COMP:9704"/>
        <dbReference type="ChEBI" id="CHEBI:15378"/>
        <dbReference type="ChEBI" id="CHEBI:30616"/>
        <dbReference type="ChEBI" id="CHEBI:33019"/>
        <dbReference type="ChEBI" id="CHEBI:57926"/>
        <dbReference type="ChEBI" id="CHEBI:78442"/>
        <dbReference type="ChEBI" id="CHEBI:78534"/>
        <dbReference type="ChEBI" id="CHEBI:456215"/>
        <dbReference type="EC" id="6.1.1.3"/>
    </reaction>
</comment>
<evidence type="ECO:0000256" key="2">
    <source>
        <dbReference type="ARBA" id="ARBA00013163"/>
    </source>
</evidence>
<evidence type="ECO:0000259" key="13">
    <source>
        <dbReference type="PROSITE" id="PS50862"/>
    </source>
</evidence>
<organism evidence="14 15">
    <name type="scientific">Peredibacter starrii</name>
    <dbReference type="NCBI Taxonomy" id="28202"/>
    <lineage>
        <taxon>Bacteria</taxon>
        <taxon>Pseudomonadati</taxon>
        <taxon>Bdellovibrionota</taxon>
        <taxon>Bacteriovoracia</taxon>
        <taxon>Bacteriovoracales</taxon>
        <taxon>Bacteriovoracaceae</taxon>
        <taxon>Peredibacter</taxon>
    </lineage>
</organism>
<dbReference type="RefSeq" id="WP_321399209.1">
    <property type="nucleotide sequence ID" value="NZ_CP139487.1"/>
</dbReference>
<feature type="domain" description="Aminoacyl-transfer RNA synthetases class-II family profile" evidence="13">
    <location>
        <begin position="33"/>
        <end position="299"/>
    </location>
</feature>
<dbReference type="Gene3D" id="3.40.50.800">
    <property type="entry name" value="Anticodon-binding domain"/>
    <property type="match status" value="1"/>
</dbReference>
<dbReference type="AlphaFoldDB" id="A0AAX4HU53"/>
<keyword evidence="8" id="KW-0067">ATP-binding</keyword>
<dbReference type="GO" id="GO:0005737">
    <property type="term" value="C:cytoplasm"/>
    <property type="evidence" value="ECO:0007669"/>
    <property type="project" value="UniProtKB-UniRule"/>
</dbReference>
<dbReference type="KEGG" id="psti:SOO65_08155"/>
<name>A0AAX4HU53_9BACT</name>
<keyword evidence="5" id="KW-0479">Metal-binding</keyword>
<reference evidence="14 15" key="1">
    <citation type="submission" date="2023-11" db="EMBL/GenBank/DDBJ databases">
        <title>Peredibacter starrii A3.12.</title>
        <authorList>
            <person name="Mitchell R.J."/>
        </authorList>
    </citation>
    <scope>NUCLEOTIDE SEQUENCE [LARGE SCALE GENOMIC DNA]</scope>
    <source>
        <strain evidence="14 15">A3.12</strain>
    </source>
</reference>
<comment type="similarity">
    <text evidence="1">Belongs to the class-II aminoacyl-tRNA synthetase family.</text>
</comment>
<keyword evidence="10" id="KW-0030">Aminoacyl-tRNA synthetase</keyword>
<dbReference type="GO" id="GO:0046872">
    <property type="term" value="F:metal ion binding"/>
    <property type="evidence" value="ECO:0007669"/>
    <property type="project" value="UniProtKB-KW"/>
</dbReference>
<dbReference type="GO" id="GO:0006435">
    <property type="term" value="P:threonyl-tRNA aminoacylation"/>
    <property type="evidence" value="ECO:0007669"/>
    <property type="project" value="UniProtKB-UniRule"/>
</dbReference>
<dbReference type="InterPro" id="IPR036621">
    <property type="entry name" value="Anticodon-bd_dom_sf"/>
</dbReference>
<dbReference type="PROSITE" id="PS50862">
    <property type="entry name" value="AA_TRNA_LIGASE_II"/>
    <property type="match status" value="1"/>
</dbReference>
<evidence type="ECO:0000256" key="6">
    <source>
        <dbReference type="ARBA" id="ARBA00022741"/>
    </source>
</evidence>
<dbReference type="SUPFAM" id="SSF52954">
    <property type="entry name" value="Class II aaRS ABD-related"/>
    <property type="match status" value="1"/>
</dbReference>
<dbReference type="Gene3D" id="3.30.930.10">
    <property type="entry name" value="Bira Bifunctional Protein, Domain 2"/>
    <property type="match status" value="1"/>
</dbReference>
<evidence type="ECO:0000256" key="8">
    <source>
        <dbReference type="ARBA" id="ARBA00022840"/>
    </source>
</evidence>
<dbReference type="Proteomes" id="UP001324634">
    <property type="component" value="Chromosome"/>
</dbReference>